<keyword evidence="4" id="KW-1185">Reference proteome</keyword>
<reference evidence="3 4" key="1">
    <citation type="submission" date="2023-04" db="EMBL/GenBank/DDBJ databases">
        <title>Colletotrichum tabacum stain YC1 causing leaf anthracnose on Nicotiana tabacum(L.) cv.</title>
        <authorList>
            <person name="Ji Z."/>
            <person name="Wang M."/>
            <person name="Zhang J."/>
            <person name="Wang N."/>
            <person name="Zhou Z."/>
        </authorList>
    </citation>
    <scope>NUCLEOTIDE SEQUENCE [LARGE SCALE GENOMIC DNA]</scope>
    <source>
        <strain evidence="3 4">YC1</strain>
    </source>
</reference>
<dbReference type="Pfam" id="PF15508">
    <property type="entry name" value="NAAA-beta"/>
    <property type="match status" value="1"/>
</dbReference>
<dbReference type="AlphaFoldDB" id="A0AAV9T5J4"/>
<organism evidence="3 4">
    <name type="scientific">Colletotrichum tabaci</name>
    <dbReference type="NCBI Taxonomy" id="1209068"/>
    <lineage>
        <taxon>Eukaryota</taxon>
        <taxon>Fungi</taxon>
        <taxon>Dikarya</taxon>
        <taxon>Ascomycota</taxon>
        <taxon>Pezizomycotina</taxon>
        <taxon>Sordariomycetes</taxon>
        <taxon>Hypocreomycetidae</taxon>
        <taxon>Glomerellales</taxon>
        <taxon>Glomerellaceae</taxon>
        <taxon>Colletotrichum</taxon>
        <taxon>Colletotrichum destructivum species complex</taxon>
    </lineage>
</organism>
<evidence type="ECO:0000313" key="4">
    <source>
        <dbReference type="Proteomes" id="UP001327957"/>
    </source>
</evidence>
<name>A0AAV9T5J4_9PEZI</name>
<dbReference type="GO" id="GO:0017040">
    <property type="term" value="F:N-acylsphingosine amidohydrolase activity"/>
    <property type="evidence" value="ECO:0007669"/>
    <property type="project" value="UniProtKB-EC"/>
</dbReference>
<sequence length="466" mass="51670">MAEDFPVGAQDEKKQESAFPTMCTPTIGDIPVYQIDMGKPAEERYIQLAKDFAPQIRSVSPLFDEVLESLFSKKLSGFIKFASRHAIRKVFSKEQTNEIKSIASSAKISTHLVMALNLFLDLLLGCTSGAALVHPTPGKQSEKDNTDRLMHFRTLEWGMHVLRDLLVVVEFVNSKKGDKDEVIARSVTYAGFVGCLTGVRKDLSISLNFRPNHDCKTSSLRKHQLLVLLGRREAVPSILRRILLNEDFDDKKSKGSKDKDTGLNKHRKEPLTIAAAVKKLAFTPASPCYATFCDGSKVMTVLKDLHIGRAKTSNVFQVQCNHDPDHKVCCGHLTNTNTNTNTTNEATQSQPQAPVVGDGEWLYESENRQRALEMKWMRHMGAVTIRAGAALECGRNGICFNVDLMSETGADAEVPGVNEATLQQWIEAYPTTNECTHFSCIMDPVYGTFRWIARGPEASDSSVSAN</sequence>
<dbReference type="PANTHER" id="PTHR28583">
    <property type="entry name" value="ACID AMIDASE"/>
    <property type="match status" value="1"/>
</dbReference>
<evidence type="ECO:0000256" key="1">
    <source>
        <dbReference type="ARBA" id="ARBA00011891"/>
    </source>
</evidence>
<dbReference type="PANTHER" id="PTHR28583:SF1">
    <property type="entry name" value="ACID CERAMIDASE"/>
    <property type="match status" value="1"/>
</dbReference>
<comment type="caution">
    <text evidence="3">The sequence shown here is derived from an EMBL/GenBank/DDBJ whole genome shotgun (WGS) entry which is preliminary data.</text>
</comment>
<dbReference type="InterPro" id="IPR029130">
    <property type="entry name" value="Acid_ceramidase_N"/>
</dbReference>
<dbReference type="EC" id="3.5.1.23" evidence="1"/>
<gene>
    <name evidence="3" type="ORF">QIS74_09526</name>
</gene>
<feature type="domain" description="Acid ceramidase N-terminal" evidence="2">
    <location>
        <begin position="29"/>
        <end position="89"/>
    </location>
</feature>
<dbReference type="Proteomes" id="UP001327957">
    <property type="component" value="Unassembled WGS sequence"/>
</dbReference>
<accession>A0AAV9T5J4</accession>
<protein>
    <recommendedName>
        <fullName evidence="1">ceramidase</fullName>
        <ecNumber evidence="1">3.5.1.23</ecNumber>
    </recommendedName>
</protein>
<proteinExistence type="predicted"/>
<dbReference type="EMBL" id="JASAOK010000044">
    <property type="protein sequence ID" value="KAK6213524.1"/>
    <property type="molecule type" value="Genomic_DNA"/>
</dbReference>
<evidence type="ECO:0000313" key="3">
    <source>
        <dbReference type="EMBL" id="KAK6213524.1"/>
    </source>
</evidence>
<evidence type="ECO:0000259" key="2">
    <source>
        <dbReference type="Pfam" id="PF15508"/>
    </source>
</evidence>